<dbReference type="OrthoDB" id="191686at2759"/>
<protein>
    <recommendedName>
        <fullName evidence="2">Calcineurin B-like protein</fullName>
    </recommendedName>
</protein>
<proteinExistence type="inferred from homology"/>
<dbReference type="GO" id="GO:0016020">
    <property type="term" value="C:membrane"/>
    <property type="evidence" value="ECO:0007669"/>
    <property type="project" value="UniProtKB-SubCell"/>
</dbReference>
<reference evidence="3 4" key="1">
    <citation type="submission" date="2020-10" db="EMBL/GenBank/DDBJ databases">
        <title>The Coptis chinensis genome and diversification of protoberbering-type alkaloids.</title>
        <authorList>
            <person name="Wang B."/>
            <person name="Shu S."/>
            <person name="Song C."/>
            <person name="Liu Y."/>
        </authorList>
    </citation>
    <scope>NUCLEOTIDE SEQUENCE [LARGE SCALE GENOMIC DNA]</scope>
    <source>
        <strain evidence="3">HL-2020</strain>
        <tissue evidence="3">Leaf</tissue>
    </source>
</reference>
<evidence type="ECO:0000256" key="1">
    <source>
        <dbReference type="ARBA" id="ARBA00022737"/>
    </source>
</evidence>
<keyword evidence="4" id="KW-1185">Reference proteome</keyword>
<dbReference type="GO" id="GO:0019900">
    <property type="term" value="F:kinase binding"/>
    <property type="evidence" value="ECO:0007669"/>
    <property type="project" value="UniProtKB-UniRule"/>
</dbReference>
<keyword evidence="2" id="KW-0106">Calcium</keyword>
<dbReference type="GO" id="GO:0005509">
    <property type="term" value="F:calcium ion binding"/>
    <property type="evidence" value="ECO:0007669"/>
    <property type="project" value="UniProtKB-UniRule"/>
</dbReference>
<dbReference type="AlphaFoldDB" id="A0A835HQQ0"/>
<dbReference type="PANTHER" id="PTHR23056:SF110">
    <property type="entry name" value="CALMODULIN"/>
    <property type="match status" value="1"/>
</dbReference>
<keyword evidence="2" id="KW-0479">Metal-binding</keyword>
<dbReference type="GO" id="GO:0019722">
    <property type="term" value="P:calcium-mediated signaling"/>
    <property type="evidence" value="ECO:0007669"/>
    <property type="project" value="UniProtKB-UniRule"/>
</dbReference>
<organism evidence="3 4">
    <name type="scientific">Coptis chinensis</name>
    <dbReference type="NCBI Taxonomy" id="261450"/>
    <lineage>
        <taxon>Eukaryota</taxon>
        <taxon>Viridiplantae</taxon>
        <taxon>Streptophyta</taxon>
        <taxon>Embryophyta</taxon>
        <taxon>Tracheophyta</taxon>
        <taxon>Spermatophyta</taxon>
        <taxon>Magnoliopsida</taxon>
        <taxon>Ranunculales</taxon>
        <taxon>Ranunculaceae</taxon>
        <taxon>Coptidoideae</taxon>
        <taxon>Coptis</taxon>
    </lineage>
</organism>
<gene>
    <name evidence="3" type="ORF">IFM89_028492</name>
</gene>
<comment type="function">
    <text evidence="2">Acts as a calcium sensor. CBL proteins interact with CIPK serine-threonine protein kinases. Binding of a CBL protein to the regulatory NAF domain of a CIPK protein lead to the activation of the kinase in a calcium-dependent manner.</text>
</comment>
<dbReference type="InterPro" id="IPR045198">
    <property type="entry name" value="CNBL1-10"/>
</dbReference>
<keyword evidence="2" id="KW-0472">Membrane</keyword>
<comment type="caution">
    <text evidence="3">The sequence shown here is derived from an EMBL/GenBank/DDBJ whole genome shotgun (WGS) entry which is preliminary data.</text>
</comment>
<comment type="subcellular location">
    <subcellularLocation>
        <location evidence="2">Membrane</location>
    </subcellularLocation>
</comment>
<comment type="similarity">
    <text evidence="2">Belongs to the calcineurin regulatory subunit family.</text>
</comment>
<evidence type="ECO:0000256" key="2">
    <source>
        <dbReference type="RuleBase" id="RU369080"/>
    </source>
</evidence>
<name>A0A835HQQ0_9MAGN</name>
<evidence type="ECO:0000313" key="4">
    <source>
        <dbReference type="Proteomes" id="UP000631114"/>
    </source>
</evidence>
<evidence type="ECO:0000313" key="3">
    <source>
        <dbReference type="EMBL" id="KAF9602478.1"/>
    </source>
</evidence>
<dbReference type="EMBL" id="JADFTS010000006">
    <property type="protein sequence ID" value="KAF9602478.1"/>
    <property type="molecule type" value="Genomic_DNA"/>
</dbReference>
<keyword evidence="1 2" id="KW-0677">Repeat</keyword>
<dbReference type="PANTHER" id="PTHR23056">
    <property type="entry name" value="CALCINEURIN B"/>
    <property type="match status" value="1"/>
</dbReference>
<accession>A0A835HQQ0</accession>
<dbReference type="Proteomes" id="UP000631114">
    <property type="component" value="Unassembled WGS sequence"/>
</dbReference>
<sequence length="192" mass="21755">MMGLFARKNFSWPYSETATSRISLQIGSVANFSNLLVNCKIWVLGAMLQFTSVYMADLSWIKLCMMIWFQLKEMVLALLIESDLTLTEDVVETIVDKTFNDADSKGDGRTNVHQMAARASSHKDSGGLEEDIKVDSVGLQQLGSVEQEAEKVKDLLVLDLFDVLRNVVIESGEFIRSLGIFHPTFYWRRKLH</sequence>
<comment type="subunit">
    <text evidence="2">Homodimer. Interacts with CIPK.</text>
</comment>